<keyword evidence="4" id="KW-1185">Reference proteome</keyword>
<evidence type="ECO:0000313" key="3">
    <source>
        <dbReference type="EMBL" id="QGR21074.1"/>
    </source>
</evidence>
<name>A0A650CT94_ACIAM</name>
<dbReference type="KEGG" id="aamb:D1866_02835"/>
<dbReference type="EMBL" id="WHYS01000004">
    <property type="protein sequence ID" value="MQL56437.1"/>
    <property type="molecule type" value="Genomic_DNA"/>
</dbReference>
<reference evidence="2 5" key="1">
    <citation type="submission" date="2019-10" db="EMBL/GenBank/DDBJ databases">
        <title>Comparative genomics of sulfur disproportionating microorganisms.</title>
        <authorList>
            <person name="Ward L.M."/>
            <person name="Bertran E."/>
            <person name="Johnston D."/>
        </authorList>
    </citation>
    <scope>NUCLEOTIDE SEQUENCE [LARGE SCALE GENOMIC DNA]</scope>
    <source>
        <strain evidence="2 5">DSM 3772</strain>
    </source>
</reference>
<evidence type="ECO:0000313" key="2">
    <source>
        <dbReference type="EMBL" id="MQL56437.1"/>
    </source>
</evidence>
<dbReference type="Proteomes" id="UP000426328">
    <property type="component" value="Chromosome"/>
</dbReference>
<gene>
    <name evidence="3" type="ORF">D1866_02835</name>
    <name evidence="2" type="ORF">GFB69_12175</name>
</gene>
<sequence length="93" mass="11049">MSYKCPFCGELEPSINWLRIHIRKCHYNEPLTCPVCGYRARSLRGIINHSCGRYDEKHKALYYLLHRNTRNTTGAKVEKQMTYLKQLKEVFKV</sequence>
<evidence type="ECO:0000259" key="1">
    <source>
        <dbReference type="Pfam" id="PF05605"/>
    </source>
</evidence>
<organism evidence="3 4">
    <name type="scientific">Acidianus ambivalens</name>
    <name type="common">Desulfurolobus ambivalens</name>
    <dbReference type="NCBI Taxonomy" id="2283"/>
    <lineage>
        <taxon>Archaea</taxon>
        <taxon>Thermoproteota</taxon>
        <taxon>Thermoprotei</taxon>
        <taxon>Sulfolobales</taxon>
        <taxon>Sulfolobaceae</taxon>
        <taxon>Acidianus</taxon>
    </lineage>
</organism>
<dbReference type="Proteomes" id="UP000474054">
    <property type="component" value="Unassembled WGS sequence"/>
</dbReference>
<dbReference type="Gene3D" id="3.30.160.60">
    <property type="entry name" value="Classic Zinc Finger"/>
    <property type="match status" value="1"/>
</dbReference>
<feature type="domain" description="Di19 zinc-binding" evidence="1">
    <location>
        <begin position="2"/>
        <end position="49"/>
    </location>
</feature>
<dbReference type="RefSeq" id="WP_152943259.1">
    <property type="nucleotide sequence ID" value="NZ_CP045482.1"/>
</dbReference>
<dbReference type="Pfam" id="PF05605">
    <property type="entry name" value="zf-Di19"/>
    <property type="match status" value="1"/>
</dbReference>
<evidence type="ECO:0000313" key="4">
    <source>
        <dbReference type="Proteomes" id="UP000426328"/>
    </source>
</evidence>
<protein>
    <recommendedName>
        <fullName evidence="1">Di19 zinc-binding domain-containing protein</fullName>
    </recommendedName>
</protein>
<reference evidence="3 4" key="2">
    <citation type="submission" date="2019-10" db="EMBL/GenBank/DDBJ databases">
        <title>Genome Sequences from Six Type Strain Members of the Archaeal Family Sulfolobaceae: Acidianus ambivalens, Acidianus infernus, Metallosphaera prunae, Stygiolobus azoricus, Sulfolobus metallicus, and Sulfurisphaera ohwakuensis.</title>
        <authorList>
            <person name="Counts J.A."/>
            <person name="Kelly R.M."/>
        </authorList>
    </citation>
    <scope>NUCLEOTIDE SEQUENCE [LARGE SCALE GENOMIC DNA]</scope>
    <source>
        <strain evidence="3 4">LEI 10</strain>
    </source>
</reference>
<accession>A0A650CT94</accession>
<dbReference type="SUPFAM" id="SSF57667">
    <property type="entry name" value="beta-beta-alpha zinc fingers"/>
    <property type="match status" value="1"/>
</dbReference>
<dbReference type="AlphaFoldDB" id="A0A650CT94"/>
<dbReference type="InterPro" id="IPR008598">
    <property type="entry name" value="Di19_Zn-bd"/>
</dbReference>
<dbReference type="GeneID" id="42778637"/>
<dbReference type="InterPro" id="IPR036236">
    <property type="entry name" value="Znf_C2H2_sf"/>
</dbReference>
<proteinExistence type="predicted"/>
<evidence type="ECO:0000313" key="5">
    <source>
        <dbReference type="Proteomes" id="UP000474054"/>
    </source>
</evidence>
<dbReference type="EMBL" id="CP045482">
    <property type="protein sequence ID" value="QGR21074.1"/>
    <property type="molecule type" value="Genomic_DNA"/>
</dbReference>